<feature type="compositionally biased region" description="Gly residues" evidence="1">
    <location>
        <begin position="712"/>
        <end position="723"/>
    </location>
</feature>
<keyword evidence="3" id="KW-1185">Reference proteome</keyword>
<dbReference type="Proteomes" id="UP000204148">
    <property type="component" value="Segment"/>
</dbReference>
<dbReference type="GO" id="GO:0019028">
    <property type="term" value="C:viral capsid"/>
    <property type="evidence" value="ECO:0007669"/>
    <property type="project" value="UniProtKB-KW"/>
</dbReference>
<proteinExistence type="predicted"/>
<keyword evidence="2" id="KW-0946">Virion</keyword>
<dbReference type="InterPro" id="IPR008871">
    <property type="entry name" value="Totivirus_coat"/>
</dbReference>
<keyword evidence="2" id="KW-0167">Capsid protein</keyword>
<evidence type="ECO:0000256" key="1">
    <source>
        <dbReference type="SAM" id="MobiDB-lite"/>
    </source>
</evidence>
<dbReference type="KEGG" id="vg:22873193"/>
<name>A0A0A7RU00_9VIRU</name>
<feature type="region of interest" description="Disordered" evidence="1">
    <location>
        <begin position="700"/>
        <end position="766"/>
    </location>
</feature>
<gene>
    <name evidence="2" type="primary">CP</name>
</gene>
<sequence>MASTANFQAAVSSMLSGTLAGVPGGLLQQEDRYRRYRSGLSIGVQEHGSLTYSRRSIFYEVGRRTPRLNDALAFTKNDEEITMVDASVPINPAQAANFEGWARKYSNFSPQWEMMDLAGIVERLAKAVAAQSVYGGVTCANLRAGQPVRVVALGTLDSPQTASVNSVFIPRTVETTTSDGVFAVLSAAANGEGASVTTDVLRLDAGTNQPIVPTVDNAVLATSCVEALRILGANLEESGAGDVFALAVTRGVHSVLSVVGHTDEGGWIRGVFRHCTFRVPYGGINPSLREYPGLPPLASTLTGHISAWCDAIALKSAAAVAHCDPCVTASGGTYPTVFTSNRGLVSPPGTDEADLGDADADAVGRQVGADLGRFSPVYMDALTTIFGLRAVSGVADAVFRTVGRDYLNGAHDRHLRHKTVAPYFWIEPTSLIPAGAFGTVAEQAGFGALTTPGVEREQPAFEKVRELDHGRNANYATIAFKMRSARTSGLICAYAGTPASLTGLRLYQFDEESVVLAGDQGPTGGRVAQKHAAADPISSYLWRRGQSPIPAPAEFVNTQGSYAAKYKIVEWDEDFDATLGDLPEAFELEQYSVRWRVTVPTGLPNGPSNAGDSGAKRARSRAAISLAQATIRNRGLGDANSPVISVSNVPPSWEDEPGRPMAADIGDHRVGVADGQVYASGADRHVRGDDRGAALNPVAHHQPLRGAPYPPRGGGVLPGGGGPALPPQPPAGPPPAAPPSGGDNGSDVSGPANEPDAGNAAPAPPL</sequence>
<protein>
    <submittedName>
        <fullName evidence="2">Coat protein</fullName>
    </submittedName>
</protein>
<reference evidence="2 3" key="1">
    <citation type="submission" date="2014-11" db="EMBL/GenBank/DDBJ databases">
        <title>The nucleotide sequence and genome organization of a novel victorivirus identified in Phomopsis vexans.</title>
        <authorList>
            <person name="Zhang R.J."/>
            <person name="Zhong J."/>
            <person name="Gao B.D."/>
        </authorList>
    </citation>
    <scope>NUCLEOTIDE SEQUENCE [LARGE SCALE GENOMIC DNA]</scope>
    <source>
        <strain evidence="2">1</strain>
    </source>
</reference>
<dbReference type="RefSeq" id="YP_009115491.1">
    <property type="nucleotide sequence ID" value="NC_026135.1"/>
</dbReference>
<feature type="region of interest" description="Disordered" evidence="1">
    <location>
        <begin position="599"/>
        <end position="619"/>
    </location>
</feature>
<accession>A0A0A7RU00</accession>
<dbReference type="GeneID" id="22873193"/>
<dbReference type="OrthoDB" id="2774at10239"/>
<evidence type="ECO:0000313" key="2">
    <source>
        <dbReference type="EMBL" id="AJA41108.1"/>
    </source>
</evidence>
<organism evidence="2 3">
    <name type="scientific">Phomopsis vexans RNA virus</name>
    <dbReference type="NCBI Taxonomy" id="1580605"/>
    <lineage>
        <taxon>Viruses</taxon>
        <taxon>Riboviria</taxon>
        <taxon>Orthornavirae</taxon>
        <taxon>Duplornaviricota</taxon>
        <taxon>Chrymotiviricetes</taxon>
        <taxon>Ghabrivirales</taxon>
        <taxon>Alphatotivirineae</taxon>
        <taxon>Pseudototiviridae</taxon>
        <taxon>Victorivirus</taxon>
        <taxon>Victorivirus jyukyu</taxon>
    </lineage>
</organism>
<evidence type="ECO:0000313" key="3">
    <source>
        <dbReference type="Proteomes" id="UP000204148"/>
    </source>
</evidence>
<dbReference type="EMBL" id="KP090346">
    <property type="protein sequence ID" value="AJA41108.1"/>
    <property type="molecule type" value="Genomic_RNA"/>
</dbReference>
<dbReference type="Pfam" id="PF05518">
    <property type="entry name" value="Totivirus_coat"/>
    <property type="match status" value="1"/>
</dbReference>
<feature type="compositionally biased region" description="Pro residues" evidence="1">
    <location>
        <begin position="724"/>
        <end position="738"/>
    </location>
</feature>